<protein>
    <submittedName>
        <fullName evidence="2">Uncharacterized protein</fullName>
    </submittedName>
</protein>
<dbReference type="EMBL" id="CP120631">
    <property type="protein sequence ID" value="WEW61426.1"/>
    <property type="molecule type" value="Genomic_DNA"/>
</dbReference>
<proteinExistence type="predicted"/>
<evidence type="ECO:0000313" key="3">
    <source>
        <dbReference type="Proteomes" id="UP001219355"/>
    </source>
</evidence>
<reference evidence="2" key="1">
    <citation type="submission" date="2023-03" db="EMBL/GenBank/DDBJ databases">
        <title>Emydomyces testavorans Genome Sequence.</title>
        <authorList>
            <person name="Hoyer L."/>
        </authorList>
    </citation>
    <scope>NUCLEOTIDE SEQUENCE</scope>
    <source>
        <strain evidence="2">16-2883</strain>
    </source>
</reference>
<evidence type="ECO:0000313" key="2">
    <source>
        <dbReference type="EMBL" id="WEW61426.1"/>
    </source>
</evidence>
<sequence>MTSTLKLRRILVTGALSVAVASGALYGASLKMSREAQQEAQKRENLTSQEKIDALLAVKQELVRKKQALETQIREIEERARRKS</sequence>
<dbReference type="AlphaFoldDB" id="A0AAF0DMA0"/>
<gene>
    <name evidence="2" type="ORF">PRK78_006916</name>
</gene>
<evidence type="ECO:0000256" key="1">
    <source>
        <dbReference type="SAM" id="Coils"/>
    </source>
</evidence>
<name>A0AAF0DMA0_9EURO</name>
<keyword evidence="1" id="KW-0175">Coiled coil</keyword>
<organism evidence="2 3">
    <name type="scientific">Emydomyces testavorans</name>
    <dbReference type="NCBI Taxonomy" id="2070801"/>
    <lineage>
        <taxon>Eukaryota</taxon>
        <taxon>Fungi</taxon>
        <taxon>Dikarya</taxon>
        <taxon>Ascomycota</taxon>
        <taxon>Pezizomycotina</taxon>
        <taxon>Eurotiomycetes</taxon>
        <taxon>Eurotiomycetidae</taxon>
        <taxon>Onygenales</taxon>
        <taxon>Nannizziopsiaceae</taxon>
        <taxon>Emydomyces</taxon>
    </lineage>
</organism>
<accession>A0AAF0DMA0</accession>
<dbReference type="Proteomes" id="UP001219355">
    <property type="component" value="Chromosome 5"/>
</dbReference>
<keyword evidence="3" id="KW-1185">Reference proteome</keyword>
<feature type="coiled-coil region" evidence="1">
    <location>
        <begin position="52"/>
        <end position="79"/>
    </location>
</feature>